<accession>A0A166CC18</accession>
<gene>
    <name evidence="1" type="ORF">SISSUDRAFT_870269</name>
</gene>
<name>A0A166CC18_9AGAM</name>
<dbReference type="EMBL" id="KV428086">
    <property type="protein sequence ID" value="KZT37295.1"/>
    <property type="molecule type" value="Genomic_DNA"/>
</dbReference>
<dbReference type="Proteomes" id="UP000076798">
    <property type="component" value="Unassembled WGS sequence"/>
</dbReference>
<evidence type="ECO:0000313" key="2">
    <source>
        <dbReference type="Proteomes" id="UP000076798"/>
    </source>
</evidence>
<organism evidence="1 2">
    <name type="scientific">Sistotremastrum suecicum HHB10207 ss-3</name>
    <dbReference type="NCBI Taxonomy" id="1314776"/>
    <lineage>
        <taxon>Eukaryota</taxon>
        <taxon>Fungi</taxon>
        <taxon>Dikarya</taxon>
        <taxon>Basidiomycota</taxon>
        <taxon>Agaricomycotina</taxon>
        <taxon>Agaricomycetes</taxon>
        <taxon>Sistotremastrales</taxon>
        <taxon>Sistotremastraceae</taxon>
        <taxon>Sistotremastrum</taxon>
    </lineage>
</organism>
<reference evidence="1 2" key="1">
    <citation type="journal article" date="2016" name="Mol. Biol. Evol.">
        <title>Comparative Genomics of Early-Diverging Mushroom-Forming Fungi Provides Insights into the Origins of Lignocellulose Decay Capabilities.</title>
        <authorList>
            <person name="Nagy L.G."/>
            <person name="Riley R."/>
            <person name="Tritt A."/>
            <person name="Adam C."/>
            <person name="Daum C."/>
            <person name="Floudas D."/>
            <person name="Sun H."/>
            <person name="Yadav J.S."/>
            <person name="Pangilinan J."/>
            <person name="Larsson K.H."/>
            <person name="Matsuura K."/>
            <person name="Barry K."/>
            <person name="Labutti K."/>
            <person name="Kuo R."/>
            <person name="Ohm R.A."/>
            <person name="Bhattacharya S.S."/>
            <person name="Shirouzu T."/>
            <person name="Yoshinaga Y."/>
            <person name="Martin F.M."/>
            <person name="Grigoriev I.V."/>
            <person name="Hibbett D.S."/>
        </authorList>
    </citation>
    <scope>NUCLEOTIDE SEQUENCE [LARGE SCALE GENOMIC DNA]</scope>
    <source>
        <strain evidence="1 2">HHB10207 ss-3</strain>
    </source>
</reference>
<sequence>MKVEGCWSWSAMEIDSDMHSTRAQAIFFHVARHLQRESCGSYSSAIASLLIFGYILCEQPAPSIHLTAFLAAITRASLPLQYSDL</sequence>
<keyword evidence="2" id="KW-1185">Reference proteome</keyword>
<protein>
    <submittedName>
        <fullName evidence="1">Uncharacterized protein</fullName>
    </submittedName>
</protein>
<proteinExistence type="predicted"/>
<evidence type="ECO:0000313" key="1">
    <source>
        <dbReference type="EMBL" id="KZT37295.1"/>
    </source>
</evidence>
<dbReference type="AlphaFoldDB" id="A0A166CC18"/>